<comment type="caution">
    <text evidence="1">The sequence shown here is derived from an EMBL/GenBank/DDBJ whole genome shotgun (WGS) entry which is preliminary data.</text>
</comment>
<sequence>MIILNISLVQHFHGLAGQTLTTFILSDLLKAVVTINLIPDGIILVSMPLKR</sequence>
<accession>A0AAV3B9B5</accession>
<gene>
    <name evidence="1" type="ORF">YPIP275_0802</name>
</gene>
<evidence type="ECO:0000313" key="2">
    <source>
        <dbReference type="Proteomes" id="UP000004430"/>
    </source>
</evidence>
<dbReference type="EMBL" id="AAOS02000038">
    <property type="protein sequence ID" value="EDR30606.1"/>
    <property type="molecule type" value="Genomic_DNA"/>
</dbReference>
<dbReference type="AlphaFoldDB" id="A0AAV3B9B5"/>
<reference evidence="1 2" key="1">
    <citation type="submission" date="2008-01" db="EMBL/GenBank/DDBJ databases">
        <title>Yersinia pestis Strain IP275 project at JCVI/TIGR.</title>
        <authorList>
            <person name="Ravel J."/>
            <person name="Eppinger M."/>
            <person name="Fricke W.F."/>
            <person name="Rosovitz M."/>
            <person name="Lindler L.E."/>
            <person name="Bearden S."/>
            <person name="Shriefer M."/>
        </authorList>
    </citation>
    <scope>NUCLEOTIDE SEQUENCE [LARGE SCALE GENOMIC DNA]</scope>
    <source>
        <strain evidence="1 2">IP275</strain>
    </source>
</reference>
<dbReference type="Proteomes" id="UP000004430">
    <property type="component" value="Unassembled WGS sequence"/>
</dbReference>
<organism evidence="1 2">
    <name type="scientific">Yersinia pestis biovar Orientalis str. IP275</name>
    <dbReference type="NCBI Taxonomy" id="373665"/>
    <lineage>
        <taxon>Bacteria</taxon>
        <taxon>Pseudomonadati</taxon>
        <taxon>Pseudomonadota</taxon>
        <taxon>Gammaproteobacteria</taxon>
        <taxon>Enterobacterales</taxon>
        <taxon>Yersiniaceae</taxon>
        <taxon>Yersinia</taxon>
    </lineage>
</organism>
<reference evidence="1 2" key="2">
    <citation type="submission" date="2010-03" db="EMBL/GenBank/DDBJ databases">
        <authorList>
            <person name="Payne S.H."/>
            <person name="Sutton G.G."/>
        </authorList>
    </citation>
    <scope>NUCLEOTIDE SEQUENCE [LARGE SCALE GENOMIC DNA]</scope>
    <source>
        <strain evidence="1 2">IP275</strain>
    </source>
</reference>
<protein>
    <submittedName>
        <fullName evidence="1">Uncharacterized protein</fullName>
    </submittedName>
</protein>
<name>A0AAV3B9B5_YERPE</name>
<proteinExistence type="predicted"/>
<evidence type="ECO:0000313" key="1">
    <source>
        <dbReference type="EMBL" id="EDR30606.1"/>
    </source>
</evidence>